<evidence type="ECO:0000256" key="7">
    <source>
        <dbReference type="ARBA" id="ARBA00023224"/>
    </source>
</evidence>
<protein>
    <submittedName>
        <fullName evidence="13">Methyl-accepting chemotaxis protein</fullName>
    </submittedName>
</protein>
<keyword evidence="3" id="KW-0145">Chemotaxis</keyword>
<dbReference type="SUPFAM" id="SSF103190">
    <property type="entry name" value="Sensory domain-like"/>
    <property type="match status" value="1"/>
</dbReference>
<dbReference type="Gene3D" id="1.10.287.950">
    <property type="entry name" value="Methyl-accepting chemotaxis protein"/>
    <property type="match status" value="1"/>
</dbReference>
<dbReference type="Pfam" id="PF02743">
    <property type="entry name" value="dCache_1"/>
    <property type="match status" value="1"/>
</dbReference>
<proteinExistence type="inferred from homology"/>
<evidence type="ECO:0000256" key="1">
    <source>
        <dbReference type="ARBA" id="ARBA00004651"/>
    </source>
</evidence>
<dbReference type="SMART" id="SM00304">
    <property type="entry name" value="HAMP"/>
    <property type="match status" value="2"/>
</dbReference>
<feature type="domain" description="Methyl-accepting transducer" evidence="11">
    <location>
        <begin position="377"/>
        <end position="634"/>
    </location>
</feature>
<keyword evidence="7 9" id="KW-0807">Transducer</keyword>
<dbReference type="InterPro" id="IPR004089">
    <property type="entry name" value="MCPsignal_dom"/>
</dbReference>
<evidence type="ECO:0000259" key="12">
    <source>
        <dbReference type="PROSITE" id="PS50885"/>
    </source>
</evidence>
<dbReference type="Pfam" id="PF00672">
    <property type="entry name" value="HAMP"/>
    <property type="match status" value="1"/>
</dbReference>
<accession>A0ABY8EDI6</accession>
<dbReference type="CDD" id="cd12912">
    <property type="entry name" value="PDC2_MCP_like"/>
    <property type="match status" value="1"/>
</dbReference>
<evidence type="ECO:0000313" key="13">
    <source>
        <dbReference type="EMBL" id="WFD11000.1"/>
    </source>
</evidence>
<keyword evidence="14" id="KW-1185">Reference proteome</keyword>
<dbReference type="SUPFAM" id="SSF58104">
    <property type="entry name" value="Methyl-accepting chemotaxis protein (MCP) signaling domain"/>
    <property type="match status" value="1"/>
</dbReference>
<dbReference type="PANTHER" id="PTHR32089:SF112">
    <property type="entry name" value="LYSOZYME-LIKE PROTEIN-RELATED"/>
    <property type="match status" value="1"/>
</dbReference>
<reference evidence="13 14" key="1">
    <citation type="submission" date="2023-03" db="EMBL/GenBank/DDBJ databases">
        <title>Complete genome sequence of Tepidibacter sp. SWIR-1, isolated from a deep-sea hydrothermal vent.</title>
        <authorList>
            <person name="Li X."/>
        </authorList>
    </citation>
    <scope>NUCLEOTIDE SEQUENCE [LARGE SCALE GENOMIC DNA]</scope>
    <source>
        <strain evidence="13 14">SWIR-1</strain>
    </source>
</reference>
<organism evidence="13 14">
    <name type="scientific">Tepidibacter hydrothermalis</name>
    <dbReference type="NCBI Taxonomy" id="3036126"/>
    <lineage>
        <taxon>Bacteria</taxon>
        <taxon>Bacillati</taxon>
        <taxon>Bacillota</taxon>
        <taxon>Clostridia</taxon>
        <taxon>Peptostreptococcales</taxon>
        <taxon>Peptostreptococcaceae</taxon>
        <taxon>Tepidibacter</taxon>
    </lineage>
</organism>
<keyword evidence="2" id="KW-1003">Cell membrane</keyword>
<dbReference type="InterPro" id="IPR029151">
    <property type="entry name" value="Sensor-like_sf"/>
</dbReference>
<dbReference type="EMBL" id="CP120733">
    <property type="protein sequence ID" value="WFD11000.1"/>
    <property type="molecule type" value="Genomic_DNA"/>
</dbReference>
<evidence type="ECO:0000256" key="2">
    <source>
        <dbReference type="ARBA" id="ARBA00022475"/>
    </source>
</evidence>
<comment type="similarity">
    <text evidence="8">Belongs to the methyl-accepting chemotaxis (MCP) protein family.</text>
</comment>
<dbReference type="Gene3D" id="3.30.450.20">
    <property type="entry name" value="PAS domain"/>
    <property type="match status" value="2"/>
</dbReference>
<evidence type="ECO:0000313" key="14">
    <source>
        <dbReference type="Proteomes" id="UP001222800"/>
    </source>
</evidence>
<dbReference type="InterPro" id="IPR003660">
    <property type="entry name" value="HAMP_dom"/>
</dbReference>
<evidence type="ECO:0000259" key="11">
    <source>
        <dbReference type="PROSITE" id="PS50111"/>
    </source>
</evidence>
<dbReference type="Gene3D" id="6.10.340.10">
    <property type="match status" value="1"/>
</dbReference>
<dbReference type="InterPro" id="IPR033479">
    <property type="entry name" value="dCache_1"/>
</dbReference>
<dbReference type="CDD" id="cd06225">
    <property type="entry name" value="HAMP"/>
    <property type="match status" value="1"/>
</dbReference>
<evidence type="ECO:0000256" key="5">
    <source>
        <dbReference type="ARBA" id="ARBA00022989"/>
    </source>
</evidence>
<evidence type="ECO:0000256" key="10">
    <source>
        <dbReference type="SAM" id="Phobius"/>
    </source>
</evidence>
<dbReference type="Proteomes" id="UP001222800">
    <property type="component" value="Chromosome"/>
</dbReference>
<keyword evidence="5 10" id="KW-1133">Transmembrane helix</keyword>
<dbReference type="CDD" id="cd12913">
    <property type="entry name" value="PDC1_MCP_like"/>
    <property type="match status" value="1"/>
</dbReference>
<keyword evidence="4 10" id="KW-0812">Transmembrane</keyword>
<evidence type="ECO:0000256" key="8">
    <source>
        <dbReference type="ARBA" id="ARBA00029447"/>
    </source>
</evidence>
<dbReference type="PANTHER" id="PTHR32089">
    <property type="entry name" value="METHYL-ACCEPTING CHEMOTAXIS PROTEIN MCPB"/>
    <property type="match status" value="1"/>
</dbReference>
<name>A0ABY8EDI6_9FIRM</name>
<dbReference type="RefSeq" id="WP_277732964.1">
    <property type="nucleotide sequence ID" value="NZ_CP120733.1"/>
</dbReference>
<sequence length="664" mass="73259">MKKIGIKTKLISLVLGLIIIPMLTLGISTHLKTSRIVGENFVNSTKELNNQIEYSIKNYFSKFARGAKLLGQNINFKDIVEDPSHEPYLMDLLKAYKESNPEALSVYMGTEEGKMMIYPNSQLPDGYDPRERGWYKETKEKQSDSMSNVYEDVIVGGFVVTYSVPVYNLNNNFVGVIGIDLPIKELNDEITSIKIGKKGYPYLIDSEGKFVIHKDQNLIGKETQIKEIQDAMNSNEDIVYYEREENGIKHSKFSVLTEMPDLGWTVLSSIYLDEVDEEVNSITKFIAMIGIITLIIASIIGYVLTNKITNPIKTIVGDMQKVKNGDFTVKTDIKSNDEIGVLADNFNDMIQNVESLLIDAKEVSKEVSDASTNLAAVSEETSASAEEIARTVEEIAHGATNQAQDAEEGVKLISRLNEKFIELDDNSKNMLETTAQIADVNELGIKSVSELKQSNNLNNDSISKAEYAINQLSDKSNHIEGILLTINSIAEQTNLLALNASIEAARAGEAGKGFAVVADEIRKLAEGSGKATNEIKEIVEAIQQESANTVDIMKEVKQVSFNQTQSVEDVNNAFNKISDSISAITMSIEAVSEHINDITTDKDLIVESIENISAVSEETAAGSEEVTASVEQQSMAIEEVAKSAQNLNELSLKLNNQISKFNIR</sequence>
<evidence type="ECO:0000256" key="4">
    <source>
        <dbReference type="ARBA" id="ARBA00022692"/>
    </source>
</evidence>
<dbReference type="SMART" id="SM00283">
    <property type="entry name" value="MA"/>
    <property type="match status" value="1"/>
</dbReference>
<evidence type="ECO:0000256" key="9">
    <source>
        <dbReference type="PROSITE-ProRule" id="PRU00284"/>
    </source>
</evidence>
<dbReference type="CDD" id="cd11386">
    <property type="entry name" value="MCP_signal"/>
    <property type="match status" value="1"/>
</dbReference>
<keyword evidence="6 10" id="KW-0472">Membrane</keyword>
<feature type="domain" description="HAMP" evidence="12">
    <location>
        <begin position="306"/>
        <end position="358"/>
    </location>
</feature>
<dbReference type="PROSITE" id="PS50885">
    <property type="entry name" value="HAMP"/>
    <property type="match status" value="1"/>
</dbReference>
<evidence type="ECO:0000256" key="6">
    <source>
        <dbReference type="ARBA" id="ARBA00023136"/>
    </source>
</evidence>
<dbReference type="PROSITE" id="PS50111">
    <property type="entry name" value="CHEMOTAXIS_TRANSDUC_2"/>
    <property type="match status" value="1"/>
</dbReference>
<evidence type="ECO:0000256" key="3">
    <source>
        <dbReference type="ARBA" id="ARBA00022500"/>
    </source>
</evidence>
<feature type="transmembrane region" description="Helical" evidence="10">
    <location>
        <begin position="285"/>
        <end position="304"/>
    </location>
</feature>
<comment type="subcellular location">
    <subcellularLocation>
        <location evidence="1">Cell membrane</location>
        <topology evidence="1">Multi-pass membrane protein</topology>
    </subcellularLocation>
</comment>
<gene>
    <name evidence="13" type="ORF">P4S50_02690</name>
</gene>
<dbReference type="Pfam" id="PF00015">
    <property type="entry name" value="MCPsignal"/>
    <property type="match status" value="1"/>
</dbReference>